<organism evidence="1 2">
    <name type="scientific">Rouxiella badensis</name>
    <dbReference type="NCBI Taxonomy" id="1646377"/>
    <lineage>
        <taxon>Bacteria</taxon>
        <taxon>Pseudomonadati</taxon>
        <taxon>Pseudomonadota</taxon>
        <taxon>Gammaproteobacteria</taxon>
        <taxon>Enterobacterales</taxon>
        <taxon>Yersiniaceae</taxon>
        <taxon>Rouxiella</taxon>
    </lineage>
</organism>
<comment type="caution">
    <text evidence="1">The sequence shown here is derived from an EMBL/GenBank/DDBJ whole genome shotgun (WGS) entry which is preliminary data.</text>
</comment>
<keyword evidence="2" id="KW-1185">Reference proteome</keyword>
<evidence type="ECO:0000313" key="1">
    <source>
        <dbReference type="EMBL" id="ORJ25296.1"/>
    </source>
</evidence>
<dbReference type="STRING" id="1646377.BS640_11805"/>
<dbReference type="EMBL" id="MRWE01000017">
    <property type="protein sequence ID" value="ORJ25296.1"/>
    <property type="molecule type" value="Genomic_DNA"/>
</dbReference>
<proteinExistence type="predicted"/>
<protein>
    <submittedName>
        <fullName evidence="1">Uncharacterized protein</fullName>
    </submittedName>
</protein>
<accession>A0A1X0WER7</accession>
<dbReference type="GeneID" id="93568953"/>
<sequence>MQARGISVAIRNIIKECTPRKNISKNCGLIISNLTHSSKCISSNIKTLQNNFLPIFHDNEKVFQQLREKFQNLNPAVRTQGTDAEKLSVNTLRPVLMMGIFGIAYRRSLSEDNKVNWTKPVFTPRQLEESIVHRQPMPRFKIYDETMFNARLDSRKAAESGENDGQRSIILKRGHVAERVKIFSDLSQPVTAAMKDNAQAGK</sequence>
<evidence type="ECO:0000313" key="2">
    <source>
        <dbReference type="Proteomes" id="UP000192536"/>
    </source>
</evidence>
<reference evidence="1 2" key="1">
    <citation type="journal article" date="2017" name="Int. J. Syst. Evol. Microbiol.">
        <title>Rouxiella badensis sp. nov. and Rouxiella silvae sp. nov. isolated from peat bog soil in Germany and emendation of the genus description.</title>
        <authorList>
            <person name="Le Fleche-Mateos A."/>
            <person name="Kugler J.H."/>
            <person name="Hansen S.H."/>
            <person name="Syldatk C."/>
            <person name="Hausmann R."/>
            <person name="Lomprez F."/>
            <person name="Vandenbogaert M."/>
            <person name="Manuguerra J.C."/>
            <person name="Grimont P.A."/>
        </authorList>
    </citation>
    <scope>NUCLEOTIDE SEQUENCE [LARGE SCALE GENOMIC DNA]</scope>
    <source>
        <strain evidence="1 2">DSM 100043</strain>
    </source>
</reference>
<gene>
    <name evidence="1" type="ORF">BS640_11805</name>
</gene>
<dbReference type="RefSeq" id="WP_084912623.1">
    <property type="nucleotide sequence ID" value="NZ_CP049603.1"/>
</dbReference>
<dbReference type="Proteomes" id="UP000192536">
    <property type="component" value="Unassembled WGS sequence"/>
</dbReference>
<name>A0A1X0WER7_9GAMM</name>
<dbReference type="AlphaFoldDB" id="A0A1X0WER7"/>